<dbReference type="GO" id="GO:0004057">
    <property type="term" value="F:arginyl-tRNA--protein transferase activity"/>
    <property type="evidence" value="ECO:0007669"/>
    <property type="project" value="UniProtKB-EC"/>
</dbReference>
<dbReference type="EC" id="2.3.2.8" evidence="5"/>
<gene>
    <name evidence="9" type="primary">ATE1_2</name>
    <name evidence="9" type="ORF">BGZ70_009681</name>
</gene>
<keyword evidence="3 5" id="KW-0833">Ubl conjugation pathway</keyword>
<keyword evidence="10" id="KW-1185">Reference proteome</keyword>
<dbReference type="PANTHER" id="PTHR21367:SF1">
    <property type="entry name" value="ARGINYL-TRNA--PROTEIN TRANSFERASE 1"/>
    <property type="match status" value="1"/>
</dbReference>
<comment type="similarity">
    <text evidence="1 5">Belongs to the R-transferase family.</text>
</comment>
<dbReference type="SUPFAM" id="SSF55729">
    <property type="entry name" value="Acyl-CoA N-acyltransferases (Nat)"/>
    <property type="match status" value="1"/>
</dbReference>
<evidence type="ECO:0000256" key="2">
    <source>
        <dbReference type="ARBA" id="ARBA00022679"/>
    </source>
</evidence>
<dbReference type="AlphaFoldDB" id="A0A9P6M090"/>
<dbReference type="OrthoDB" id="74183at2759"/>
<dbReference type="InterPro" id="IPR030700">
    <property type="entry name" value="N-end_Aminoacyl_Trfase"/>
</dbReference>
<feature type="domain" description="N-end rule aminoacyl transferase C-terminal" evidence="8">
    <location>
        <begin position="187"/>
        <end position="330"/>
    </location>
</feature>
<feature type="compositionally biased region" description="Acidic residues" evidence="6">
    <location>
        <begin position="382"/>
        <end position="416"/>
    </location>
</feature>
<dbReference type="InterPro" id="IPR016181">
    <property type="entry name" value="Acyl_CoA_acyltransferase"/>
</dbReference>
<dbReference type="Proteomes" id="UP000738359">
    <property type="component" value="Unassembled WGS sequence"/>
</dbReference>
<evidence type="ECO:0000256" key="1">
    <source>
        <dbReference type="ARBA" id="ARBA00009991"/>
    </source>
</evidence>
<dbReference type="Pfam" id="PF04376">
    <property type="entry name" value="ATE_N"/>
    <property type="match status" value="1"/>
</dbReference>
<feature type="region of interest" description="Disordered" evidence="6">
    <location>
        <begin position="377"/>
        <end position="467"/>
    </location>
</feature>
<dbReference type="InterPro" id="IPR007471">
    <property type="entry name" value="N-end_Aminoacyl_Trfase_N"/>
</dbReference>
<dbReference type="PANTHER" id="PTHR21367">
    <property type="entry name" value="ARGININE-TRNA-PROTEIN TRANSFERASE 1"/>
    <property type="match status" value="1"/>
</dbReference>
<organism evidence="9 10">
    <name type="scientific">Mortierella alpina</name>
    <name type="common">Oleaginous fungus</name>
    <name type="synonym">Mortierella renispora</name>
    <dbReference type="NCBI Taxonomy" id="64518"/>
    <lineage>
        <taxon>Eukaryota</taxon>
        <taxon>Fungi</taxon>
        <taxon>Fungi incertae sedis</taxon>
        <taxon>Mucoromycota</taxon>
        <taxon>Mortierellomycotina</taxon>
        <taxon>Mortierellomycetes</taxon>
        <taxon>Mortierellales</taxon>
        <taxon>Mortierellaceae</taxon>
        <taxon>Mortierella</taxon>
    </lineage>
</organism>
<feature type="compositionally biased region" description="Low complexity" evidence="6">
    <location>
        <begin position="128"/>
        <end position="137"/>
    </location>
</feature>
<evidence type="ECO:0000256" key="5">
    <source>
        <dbReference type="PIRNR" id="PIRNR037207"/>
    </source>
</evidence>
<evidence type="ECO:0000256" key="6">
    <source>
        <dbReference type="SAM" id="MobiDB-lite"/>
    </source>
</evidence>
<dbReference type="PIRSF" id="PIRSF037207">
    <property type="entry name" value="ATE1_euk"/>
    <property type="match status" value="1"/>
</dbReference>
<reference evidence="9" key="1">
    <citation type="journal article" date="2020" name="Fungal Divers.">
        <title>Resolving the Mortierellaceae phylogeny through synthesis of multi-gene phylogenetics and phylogenomics.</title>
        <authorList>
            <person name="Vandepol N."/>
            <person name="Liber J."/>
            <person name="Desiro A."/>
            <person name="Na H."/>
            <person name="Kennedy M."/>
            <person name="Barry K."/>
            <person name="Grigoriev I.V."/>
            <person name="Miller A.N."/>
            <person name="O'Donnell K."/>
            <person name="Stajich J.E."/>
            <person name="Bonito G."/>
        </authorList>
    </citation>
    <scope>NUCLEOTIDE SEQUENCE</scope>
    <source>
        <strain evidence="9">CK1249</strain>
    </source>
</reference>
<dbReference type="Pfam" id="PF04377">
    <property type="entry name" value="ATE_C"/>
    <property type="match status" value="1"/>
</dbReference>
<evidence type="ECO:0000313" key="9">
    <source>
        <dbReference type="EMBL" id="KAF9957002.1"/>
    </source>
</evidence>
<evidence type="ECO:0000313" key="10">
    <source>
        <dbReference type="Proteomes" id="UP000738359"/>
    </source>
</evidence>
<dbReference type="GO" id="GO:0005737">
    <property type="term" value="C:cytoplasm"/>
    <property type="evidence" value="ECO:0007669"/>
    <property type="project" value="TreeGrafter"/>
</dbReference>
<feature type="region of interest" description="Disordered" evidence="6">
    <location>
        <begin position="92"/>
        <end position="152"/>
    </location>
</feature>
<keyword evidence="4 5" id="KW-0012">Acyltransferase</keyword>
<comment type="catalytic activity">
    <reaction evidence="5">
        <text>an N-terminal L-alpha-aminoacyl-[protein] + L-arginyl-tRNA(Arg) = an N-terminal L-arginyl-L-aminoacyl-[protein] + tRNA(Arg) + H(+)</text>
        <dbReference type="Rhea" id="RHEA:10208"/>
        <dbReference type="Rhea" id="RHEA-COMP:9658"/>
        <dbReference type="Rhea" id="RHEA-COMP:9673"/>
        <dbReference type="Rhea" id="RHEA-COMP:10636"/>
        <dbReference type="Rhea" id="RHEA-COMP:10638"/>
        <dbReference type="ChEBI" id="CHEBI:15378"/>
        <dbReference type="ChEBI" id="CHEBI:78442"/>
        <dbReference type="ChEBI" id="CHEBI:78513"/>
        <dbReference type="ChEBI" id="CHEBI:78597"/>
        <dbReference type="ChEBI" id="CHEBI:83562"/>
        <dbReference type="EC" id="2.3.2.8"/>
    </reaction>
</comment>
<comment type="caution">
    <text evidence="9">The sequence shown here is derived from an EMBL/GenBank/DDBJ whole genome shotgun (WGS) entry which is preliminary data.</text>
</comment>
<feature type="domain" description="N-end aminoacyl transferase N-terminal" evidence="7">
    <location>
        <begin position="17"/>
        <end position="54"/>
    </location>
</feature>
<name>A0A9P6M090_MORAP</name>
<dbReference type="EMBL" id="JAAAHY010000802">
    <property type="protein sequence ID" value="KAF9957002.1"/>
    <property type="molecule type" value="Genomic_DNA"/>
</dbReference>
<dbReference type="InterPro" id="IPR007472">
    <property type="entry name" value="N-end_Aminoacyl_Trfase_C"/>
</dbReference>
<comment type="function">
    <text evidence="5">Involved in the post-translational conjugation of arginine to the N-terminal aspartate or glutamate of a protein. This arginylation is required for degradation of the protein via the ubiquitin pathway.</text>
</comment>
<sequence length="545" mass="61937">MLLSDLSVITPYGSNVSSCGYCKSAAGSHTYGMSAHFMTCKDYQKLINRGWRRMKANEFEASKHQRQVVNRFNHYIQEGDDNFEKDITARQRQNTDPLAASTKAADSLPAAGPDTPIASGSGPESTLPAAAAAAAQGKKQKPRKAPKNAATDLKTRISSSEYLLAPEITSWRHRFRTKLEPSSCTDEKHALYVKYQMQIHNDPRSKCHVRNFTNFLVDTPLTATKETTWTEEDPGFGSFHQCYYLDEKLIAVSVIDILPECISAVYFFYDPDYSVMSLGKYSAQREIALAQRLNAQPGYEELKYYYMGFYIFTCQKMTYKGQFHPSYLLDPETYNWIEFKKCQEILKEQRYSSFETPTTMDPLFEAKMQTIIGKKKGALVAEDTDEDEDDDDDDEWASVEEEEERDDDEHDLDPDEFNNRALQDLDGSSGDDLREGSERKKKKLDSESEAASAKSLQATTEKERKKEMERVYREVTSKASPGCLDPKKLTIMDLTGVLSLSGKNTLRPVVTLDIYKNYKEVRETVAEYYAHVGEDLANSMVLYIQ</sequence>
<accession>A0A9P6M090</accession>
<proteinExistence type="inferred from homology"/>
<protein>
    <recommendedName>
        <fullName evidence="5">Arginyl-tRNA--protein transferase 1</fullName>
        <shortName evidence="5">Arginyltransferase 1</shortName>
        <shortName evidence="5">R-transferase 1</shortName>
        <ecNumber evidence="5">2.3.2.8</ecNumber>
    </recommendedName>
    <alternativeName>
        <fullName evidence="5">Arginine-tRNA--protein transferase 1</fullName>
    </alternativeName>
</protein>
<dbReference type="InterPro" id="IPR017137">
    <property type="entry name" value="Arg-tRNA-P_Trfase_1_euk"/>
</dbReference>
<evidence type="ECO:0000256" key="4">
    <source>
        <dbReference type="ARBA" id="ARBA00023315"/>
    </source>
</evidence>
<evidence type="ECO:0000259" key="7">
    <source>
        <dbReference type="Pfam" id="PF04376"/>
    </source>
</evidence>
<keyword evidence="2 5" id="KW-0808">Transferase</keyword>
<evidence type="ECO:0000256" key="3">
    <source>
        <dbReference type="ARBA" id="ARBA00022786"/>
    </source>
</evidence>
<evidence type="ECO:0000259" key="8">
    <source>
        <dbReference type="Pfam" id="PF04377"/>
    </source>
</evidence>